<evidence type="ECO:0000256" key="2">
    <source>
        <dbReference type="ARBA" id="ARBA00023015"/>
    </source>
</evidence>
<dbReference type="PANTHER" id="PTHR46721:SF3">
    <property type="entry name" value="FORKHEAD BOX N1"/>
    <property type="match status" value="1"/>
</dbReference>
<dbReference type="GO" id="GO:0043565">
    <property type="term" value="F:sequence-specific DNA binding"/>
    <property type="evidence" value="ECO:0007669"/>
    <property type="project" value="InterPro"/>
</dbReference>
<keyword evidence="2" id="KW-0805">Transcription regulation</keyword>
<feature type="domain" description="Fork-head" evidence="7">
    <location>
        <begin position="17"/>
        <end position="121"/>
    </location>
</feature>
<dbReference type="InterPro" id="IPR001766">
    <property type="entry name" value="Fork_head_dom"/>
</dbReference>
<dbReference type="InterPro" id="IPR030456">
    <property type="entry name" value="TF_fork_head_CS_2"/>
</dbReference>
<keyword evidence="5 6" id="KW-0539">Nucleus</keyword>
<dbReference type="InterPro" id="IPR036388">
    <property type="entry name" value="WH-like_DNA-bd_sf"/>
</dbReference>
<dbReference type="Pfam" id="PF00250">
    <property type="entry name" value="Forkhead"/>
    <property type="match status" value="1"/>
</dbReference>
<dbReference type="OrthoDB" id="10070006at2759"/>
<keyword evidence="9" id="KW-1185">Reference proteome</keyword>
<dbReference type="EMBL" id="GL732548">
    <property type="protein sequence ID" value="EFX80260.1"/>
    <property type="molecule type" value="Genomic_DNA"/>
</dbReference>
<dbReference type="InterPro" id="IPR036390">
    <property type="entry name" value="WH_DNA-bd_sf"/>
</dbReference>
<dbReference type="PRINTS" id="PR00053">
    <property type="entry name" value="FORKHEAD"/>
</dbReference>
<organism evidence="8 9">
    <name type="scientific">Daphnia pulex</name>
    <name type="common">Water flea</name>
    <dbReference type="NCBI Taxonomy" id="6669"/>
    <lineage>
        <taxon>Eukaryota</taxon>
        <taxon>Metazoa</taxon>
        <taxon>Ecdysozoa</taxon>
        <taxon>Arthropoda</taxon>
        <taxon>Crustacea</taxon>
        <taxon>Branchiopoda</taxon>
        <taxon>Diplostraca</taxon>
        <taxon>Cladocera</taxon>
        <taxon>Anomopoda</taxon>
        <taxon>Daphniidae</taxon>
        <taxon>Daphnia</taxon>
    </lineage>
</organism>
<evidence type="ECO:0000313" key="9">
    <source>
        <dbReference type="Proteomes" id="UP000000305"/>
    </source>
</evidence>
<dbReference type="PANTHER" id="PTHR46721">
    <property type="entry name" value="FORKHEAD BOX PROTEIN N1"/>
    <property type="match status" value="1"/>
</dbReference>
<dbReference type="InterPro" id="IPR049624">
    <property type="entry name" value="FOXN1_4"/>
</dbReference>
<comment type="subcellular location">
    <subcellularLocation>
        <location evidence="6">Nucleus</location>
    </subcellularLocation>
</comment>
<proteinExistence type="predicted"/>
<dbReference type="HOGENOM" id="CLU_077699_3_2_1"/>
<evidence type="ECO:0000256" key="3">
    <source>
        <dbReference type="ARBA" id="ARBA00023125"/>
    </source>
</evidence>
<evidence type="ECO:0000256" key="5">
    <source>
        <dbReference type="ARBA" id="ARBA00023242"/>
    </source>
</evidence>
<protein>
    <recommendedName>
        <fullName evidence="7">Fork-head domain-containing protein</fullName>
    </recommendedName>
</protein>
<dbReference type="KEGG" id="dpx:DAPPUDRAFT_51691"/>
<evidence type="ECO:0000256" key="6">
    <source>
        <dbReference type="PROSITE-ProRule" id="PRU00089"/>
    </source>
</evidence>
<gene>
    <name evidence="8" type="ORF">DAPPUDRAFT_51691</name>
</gene>
<keyword evidence="4" id="KW-0804">Transcription</keyword>
<evidence type="ECO:0000259" key="7">
    <source>
        <dbReference type="PROSITE" id="PS50039"/>
    </source>
</evidence>
<dbReference type="PROSITE" id="PS00658">
    <property type="entry name" value="FORK_HEAD_2"/>
    <property type="match status" value="1"/>
</dbReference>
<evidence type="ECO:0000313" key="8">
    <source>
        <dbReference type="EMBL" id="EFX80260.1"/>
    </source>
</evidence>
<dbReference type="SUPFAM" id="SSF46785">
    <property type="entry name" value="Winged helix' DNA-binding domain"/>
    <property type="match status" value="1"/>
</dbReference>
<keyword evidence="3 6" id="KW-0238">DNA-binding</keyword>
<dbReference type="Gene3D" id="1.10.10.10">
    <property type="entry name" value="Winged helix-like DNA-binding domain superfamily/Winged helix DNA-binding domain"/>
    <property type="match status" value="1"/>
</dbReference>
<dbReference type="STRING" id="6669.E9GJT7"/>
<reference evidence="8 9" key="1">
    <citation type="journal article" date="2011" name="Science">
        <title>The ecoresponsive genome of Daphnia pulex.</title>
        <authorList>
            <person name="Colbourne J.K."/>
            <person name="Pfrender M.E."/>
            <person name="Gilbert D."/>
            <person name="Thomas W.K."/>
            <person name="Tucker A."/>
            <person name="Oakley T.H."/>
            <person name="Tokishita S."/>
            <person name="Aerts A."/>
            <person name="Arnold G.J."/>
            <person name="Basu M.K."/>
            <person name="Bauer D.J."/>
            <person name="Caceres C.E."/>
            <person name="Carmel L."/>
            <person name="Casola C."/>
            <person name="Choi J.H."/>
            <person name="Detter J.C."/>
            <person name="Dong Q."/>
            <person name="Dusheyko S."/>
            <person name="Eads B.D."/>
            <person name="Frohlich T."/>
            <person name="Geiler-Samerotte K.A."/>
            <person name="Gerlach D."/>
            <person name="Hatcher P."/>
            <person name="Jogdeo S."/>
            <person name="Krijgsveld J."/>
            <person name="Kriventseva E.V."/>
            <person name="Kultz D."/>
            <person name="Laforsch C."/>
            <person name="Lindquist E."/>
            <person name="Lopez J."/>
            <person name="Manak J.R."/>
            <person name="Muller J."/>
            <person name="Pangilinan J."/>
            <person name="Patwardhan R.P."/>
            <person name="Pitluck S."/>
            <person name="Pritham E.J."/>
            <person name="Rechtsteiner A."/>
            <person name="Rho M."/>
            <person name="Rogozin I.B."/>
            <person name="Sakarya O."/>
            <person name="Salamov A."/>
            <person name="Schaack S."/>
            <person name="Shapiro H."/>
            <person name="Shiga Y."/>
            <person name="Skalitzky C."/>
            <person name="Smith Z."/>
            <person name="Souvorov A."/>
            <person name="Sung W."/>
            <person name="Tang Z."/>
            <person name="Tsuchiya D."/>
            <person name="Tu H."/>
            <person name="Vos H."/>
            <person name="Wang M."/>
            <person name="Wolf Y.I."/>
            <person name="Yamagata H."/>
            <person name="Yamada T."/>
            <person name="Ye Y."/>
            <person name="Shaw J.R."/>
            <person name="Andrews J."/>
            <person name="Crease T.J."/>
            <person name="Tang H."/>
            <person name="Lucas S.M."/>
            <person name="Robertson H.M."/>
            <person name="Bork P."/>
            <person name="Koonin E.V."/>
            <person name="Zdobnov E.M."/>
            <person name="Grigoriev I.V."/>
            <person name="Lynch M."/>
            <person name="Boore J.L."/>
        </authorList>
    </citation>
    <scope>NUCLEOTIDE SEQUENCE [LARGE SCALE GENOMIC DNA]</scope>
</reference>
<evidence type="ECO:0000256" key="1">
    <source>
        <dbReference type="ARBA" id="ARBA00022473"/>
    </source>
</evidence>
<dbReference type="eggNOG" id="KOG2294">
    <property type="taxonomic scope" value="Eukaryota"/>
</dbReference>
<keyword evidence="1" id="KW-0217">Developmental protein</keyword>
<dbReference type="CDD" id="cd20030">
    <property type="entry name" value="FH_FOXN1-like"/>
    <property type="match status" value="1"/>
</dbReference>
<accession>E9GJT7</accession>
<dbReference type="SMART" id="SM00339">
    <property type="entry name" value="FH"/>
    <property type="match status" value="1"/>
</dbReference>
<dbReference type="InParanoid" id="E9GJT7"/>
<sequence>MNDSGSIGANNGGGFPKPAYSYSCLIALALKNSRTGCLPVSEIYRFMCEHFPYFRTAPAGWKNSVRHNLSLNKCFEKVEKIGATNPNGTVGSTTTNRCLWTLSPAKATKMDEEVLKWSRKDPSAIKRAMAYPGMEFL</sequence>
<dbReference type="OMA" id="QDIRKWR"/>
<dbReference type="Proteomes" id="UP000000305">
    <property type="component" value="Unassembled WGS sequence"/>
</dbReference>
<feature type="DNA-binding region" description="Fork-head" evidence="6">
    <location>
        <begin position="17"/>
        <end position="121"/>
    </location>
</feature>
<dbReference type="GO" id="GO:0003700">
    <property type="term" value="F:DNA-binding transcription factor activity"/>
    <property type="evidence" value="ECO:0007669"/>
    <property type="project" value="InterPro"/>
</dbReference>
<dbReference type="PROSITE" id="PS50039">
    <property type="entry name" value="FORK_HEAD_3"/>
    <property type="match status" value="1"/>
</dbReference>
<name>E9GJT7_DAPPU</name>
<dbReference type="GO" id="GO:0005634">
    <property type="term" value="C:nucleus"/>
    <property type="evidence" value="ECO:0007669"/>
    <property type="project" value="UniProtKB-SubCell"/>
</dbReference>
<evidence type="ECO:0000256" key="4">
    <source>
        <dbReference type="ARBA" id="ARBA00023163"/>
    </source>
</evidence>
<dbReference type="PhylomeDB" id="E9GJT7"/>
<dbReference type="AlphaFoldDB" id="E9GJT7"/>